<dbReference type="InterPro" id="IPR035965">
    <property type="entry name" value="PAS-like_dom_sf"/>
</dbReference>
<name>A0A139X6Q0_9CYAN</name>
<feature type="domain" description="HTH luxR-type" evidence="4">
    <location>
        <begin position="156"/>
        <end position="208"/>
    </location>
</feature>
<evidence type="ECO:0000256" key="1">
    <source>
        <dbReference type="ARBA" id="ARBA00023015"/>
    </source>
</evidence>
<dbReference type="Proteomes" id="UP000076925">
    <property type="component" value="Unassembled WGS sequence"/>
</dbReference>
<dbReference type="SUPFAM" id="SSF55785">
    <property type="entry name" value="PYP-like sensor domain (PAS domain)"/>
    <property type="match status" value="1"/>
</dbReference>
<dbReference type="InterPro" id="IPR016032">
    <property type="entry name" value="Sig_transdc_resp-reg_C-effctor"/>
</dbReference>
<evidence type="ECO:0000313" key="6">
    <source>
        <dbReference type="Proteomes" id="UP000076925"/>
    </source>
</evidence>
<comment type="caution">
    <text evidence="5">The sequence shown here is derived from an EMBL/GenBank/DDBJ whole genome shotgun (WGS) entry which is preliminary data.</text>
</comment>
<dbReference type="SMART" id="SM00421">
    <property type="entry name" value="HTH_LUXR"/>
    <property type="match status" value="1"/>
</dbReference>
<dbReference type="STRING" id="128403.WA1_27675"/>
<accession>A0A139X6Q0</accession>
<dbReference type="Pfam" id="PF00196">
    <property type="entry name" value="GerE"/>
    <property type="match status" value="1"/>
</dbReference>
<evidence type="ECO:0000313" key="5">
    <source>
        <dbReference type="EMBL" id="KYC40313.1"/>
    </source>
</evidence>
<dbReference type="PANTHER" id="PTHR44688">
    <property type="entry name" value="DNA-BINDING TRANSCRIPTIONAL ACTIVATOR DEVR_DOSR"/>
    <property type="match status" value="1"/>
</dbReference>
<keyword evidence="2" id="KW-0238">DNA-binding</keyword>
<evidence type="ECO:0000256" key="3">
    <source>
        <dbReference type="ARBA" id="ARBA00023163"/>
    </source>
</evidence>
<evidence type="ECO:0000259" key="4">
    <source>
        <dbReference type="SMART" id="SM00421"/>
    </source>
</evidence>
<dbReference type="PRINTS" id="PR00038">
    <property type="entry name" value="HTHLUXR"/>
</dbReference>
<dbReference type="InterPro" id="IPR036388">
    <property type="entry name" value="WH-like_DNA-bd_sf"/>
</dbReference>
<dbReference type="SUPFAM" id="SSF46894">
    <property type="entry name" value="C-terminal effector domain of the bipartite response regulators"/>
    <property type="match status" value="1"/>
</dbReference>
<evidence type="ECO:0000256" key="2">
    <source>
        <dbReference type="ARBA" id="ARBA00023125"/>
    </source>
</evidence>
<keyword evidence="1" id="KW-0805">Transcription regulation</keyword>
<dbReference type="GO" id="GO:0006355">
    <property type="term" value="P:regulation of DNA-templated transcription"/>
    <property type="evidence" value="ECO:0007669"/>
    <property type="project" value="InterPro"/>
</dbReference>
<keyword evidence="6" id="KW-1185">Reference proteome</keyword>
<dbReference type="PANTHER" id="PTHR44688:SF16">
    <property type="entry name" value="DNA-BINDING TRANSCRIPTIONAL ACTIVATOR DEVR_DOSR"/>
    <property type="match status" value="1"/>
</dbReference>
<protein>
    <submittedName>
        <fullName evidence="5">Helix-turn-helix transcriptional regulator</fullName>
    </submittedName>
</protein>
<dbReference type="RefSeq" id="WP_017745639.1">
    <property type="nucleotide sequence ID" value="NZ_KQ976354.1"/>
</dbReference>
<sequence length="208" mass="24496">MCFAEEHKYITSNQKEKLNKQNYHGKQLQPESRAYLLQAVIESFVDGLLILTTQGELLQANECARQICRQTMCGRNFVDTVPEEIWRVCESLIDSRELFPEERIVIESDIQTDKGVKLRIRARWLALDASERNVMLVILEDRNQTHQSLAFFDAKKYGLTHREAEVWLLRQANLSYREIAERLYITINTVKKHLKNIYAKQQEMMCMQ</sequence>
<dbReference type="Gene3D" id="3.30.450.20">
    <property type="entry name" value="PAS domain"/>
    <property type="match status" value="1"/>
</dbReference>
<dbReference type="InterPro" id="IPR000792">
    <property type="entry name" value="Tscrpt_reg_LuxR_C"/>
</dbReference>
<organism evidence="5 6">
    <name type="scientific">Scytonema hofmannii PCC 7110</name>
    <dbReference type="NCBI Taxonomy" id="128403"/>
    <lineage>
        <taxon>Bacteria</taxon>
        <taxon>Bacillati</taxon>
        <taxon>Cyanobacteriota</taxon>
        <taxon>Cyanophyceae</taxon>
        <taxon>Nostocales</taxon>
        <taxon>Scytonemataceae</taxon>
        <taxon>Scytonema</taxon>
    </lineage>
</organism>
<dbReference type="Gene3D" id="1.10.10.10">
    <property type="entry name" value="Winged helix-like DNA-binding domain superfamily/Winged helix DNA-binding domain"/>
    <property type="match status" value="1"/>
</dbReference>
<reference evidence="5 6" key="1">
    <citation type="journal article" date="2013" name="Genome Biol. Evol.">
        <title>Genomes of Stigonematalean cyanobacteria (subsection V) and the evolution of oxygenic photosynthesis from prokaryotes to plastids.</title>
        <authorList>
            <person name="Dagan T."/>
            <person name="Roettger M."/>
            <person name="Stucken K."/>
            <person name="Landan G."/>
            <person name="Koch R."/>
            <person name="Major P."/>
            <person name="Gould S.B."/>
            <person name="Goremykin V.V."/>
            <person name="Rippka R."/>
            <person name="Tandeau de Marsac N."/>
            <person name="Gugger M."/>
            <person name="Lockhart P.J."/>
            <person name="Allen J.F."/>
            <person name="Brune I."/>
            <person name="Maus I."/>
            <person name="Puhler A."/>
            <person name="Martin W.F."/>
        </authorList>
    </citation>
    <scope>NUCLEOTIDE SEQUENCE [LARGE SCALE GENOMIC DNA]</scope>
    <source>
        <strain evidence="5 6">PCC 7110</strain>
    </source>
</reference>
<dbReference type="GO" id="GO:0003677">
    <property type="term" value="F:DNA binding"/>
    <property type="evidence" value="ECO:0007669"/>
    <property type="project" value="UniProtKB-KW"/>
</dbReference>
<gene>
    <name evidence="5" type="ORF">WA1_27675</name>
</gene>
<keyword evidence="3" id="KW-0804">Transcription</keyword>
<dbReference type="AlphaFoldDB" id="A0A139X6Q0"/>
<dbReference type="OrthoDB" id="9797341at2"/>
<proteinExistence type="predicted"/>
<dbReference type="EMBL" id="ANNX02000030">
    <property type="protein sequence ID" value="KYC40313.1"/>
    <property type="molecule type" value="Genomic_DNA"/>
</dbReference>